<dbReference type="AlphaFoldDB" id="A0AAU9Z4Z9"/>
<evidence type="ECO:0000256" key="7">
    <source>
        <dbReference type="SAM" id="MobiDB-lite"/>
    </source>
</evidence>
<evidence type="ECO:0000256" key="3">
    <source>
        <dbReference type="ARBA" id="ARBA00022737"/>
    </source>
</evidence>
<evidence type="ECO:0000259" key="8">
    <source>
        <dbReference type="SMART" id="SM00451"/>
    </source>
</evidence>
<organism evidence="9 10">
    <name type="scientific">Phodopus roborovskii</name>
    <name type="common">Roborovski's desert hamster</name>
    <name type="synonym">Cricetulus roborovskii</name>
    <dbReference type="NCBI Taxonomy" id="109678"/>
    <lineage>
        <taxon>Eukaryota</taxon>
        <taxon>Metazoa</taxon>
        <taxon>Chordata</taxon>
        <taxon>Craniata</taxon>
        <taxon>Vertebrata</taxon>
        <taxon>Euteleostomi</taxon>
        <taxon>Mammalia</taxon>
        <taxon>Eutheria</taxon>
        <taxon>Euarchontoglires</taxon>
        <taxon>Glires</taxon>
        <taxon>Rodentia</taxon>
        <taxon>Myomorpha</taxon>
        <taxon>Muroidea</taxon>
        <taxon>Cricetidae</taxon>
        <taxon>Cricetinae</taxon>
        <taxon>Phodopus</taxon>
    </lineage>
</organism>
<comment type="subcellular location">
    <subcellularLocation>
        <location evidence="1">Nucleus</location>
    </subcellularLocation>
</comment>
<dbReference type="Pfam" id="PF12171">
    <property type="entry name" value="zf-C2H2_jaz"/>
    <property type="match status" value="1"/>
</dbReference>
<evidence type="ECO:0000256" key="1">
    <source>
        <dbReference type="ARBA" id="ARBA00004123"/>
    </source>
</evidence>
<dbReference type="InterPro" id="IPR003604">
    <property type="entry name" value="Matrin/U1-like-C_Znf_C2H2"/>
</dbReference>
<dbReference type="GO" id="GO:0005634">
    <property type="term" value="C:nucleus"/>
    <property type="evidence" value="ECO:0007669"/>
    <property type="project" value="UniProtKB-SubCell"/>
</dbReference>
<keyword evidence="3" id="KW-0677">Repeat</keyword>
<evidence type="ECO:0000313" key="10">
    <source>
        <dbReference type="Proteomes" id="UP001152836"/>
    </source>
</evidence>
<feature type="region of interest" description="Disordered" evidence="7">
    <location>
        <begin position="1"/>
        <end position="31"/>
    </location>
</feature>
<feature type="domain" description="U1-type" evidence="8">
    <location>
        <begin position="36"/>
        <end position="70"/>
    </location>
</feature>
<dbReference type="InterPro" id="IPR036236">
    <property type="entry name" value="Znf_C2H2_sf"/>
</dbReference>
<dbReference type="GO" id="GO:0008270">
    <property type="term" value="F:zinc ion binding"/>
    <property type="evidence" value="ECO:0007669"/>
    <property type="project" value="UniProtKB-KW"/>
</dbReference>
<feature type="compositionally biased region" description="Polar residues" evidence="7">
    <location>
        <begin position="1"/>
        <end position="15"/>
    </location>
</feature>
<keyword evidence="10" id="KW-1185">Reference proteome</keyword>
<evidence type="ECO:0000256" key="2">
    <source>
        <dbReference type="ARBA" id="ARBA00022723"/>
    </source>
</evidence>
<dbReference type="PANTHER" id="PTHR46144:SF3">
    <property type="entry name" value="ZINC FINGER MATRIN-TYPE PROTEIN 4"/>
    <property type="match status" value="1"/>
</dbReference>
<feature type="region of interest" description="Disordered" evidence="7">
    <location>
        <begin position="99"/>
        <end position="118"/>
    </location>
</feature>
<protein>
    <submittedName>
        <fullName evidence="9">Zmat4 protein</fullName>
    </submittedName>
</protein>
<dbReference type="InterPro" id="IPR022755">
    <property type="entry name" value="Znf_C2H2_jaz"/>
</dbReference>
<evidence type="ECO:0000313" key="9">
    <source>
        <dbReference type="EMBL" id="CAH6787148.1"/>
    </source>
</evidence>
<comment type="caution">
    <text evidence="9">The sequence shown here is derived from an EMBL/GenBank/DDBJ whole genome shotgun (WGS) entry which is preliminary data.</text>
</comment>
<evidence type="ECO:0000256" key="5">
    <source>
        <dbReference type="ARBA" id="ARBA00022833"/>
    </source>
</evidence>
<dbReference type="Proteomes" id="UP001152836">
    <property type="component" value="Unassembled WGS sequence"/>
</dbReference>
<dbReference type="Gene3D" id="3.30.160.60">
    <property type="entry name" value="Classic Zinc Finger"/>
    <property type="match status" value="1"/>
</dbReference>
<keyword evidence="5" id="KW-0862">Zinc</keyword>
<dbReference type="EMBL" id="CALSGD010001393">
    <property type="protein sequence ID" value="CAH6787148.1"/>
    <property type="molecule type" value="Genomic_DNA"/>
</dbReference>
<accession>A0AAU9Z4Z9</accession>
<dbReference type="PANTHER" id="PTHR46144">
    <property type="entry name" value="ZINC FINGER PROTEIN 385B-LIKE"/>
    <property type="match status" value="1"/>
</dbReference>
<keyword evidence="2" id="KW-0479">Metal-binding</keyword>
<evidence type="ECO:0000256" key="4">
    <source>
        <dbReference type="ARBA" id="ARBA00022771"/>
    </source>
</evidence>
<dbReference type="InterPro" id="IPR051868">
    <property type="entry name" value="ZN346_ZMAT4"/>
</dbReference>
<keyword evidence="6" id="KW-0539">Nucleus</keyword>
<name>A0AAU9Z4Z9_PHORO</name>
<proteinExistence type="predicted"/>
<sequence length="128" mass="14345">MTNKPMRLNTTTPLSSLKAPRVDTAPVVTPPYQRRDSDRYCGLCAAWFNNPLMAQQHYDGKKHKKNAARVALLEQLGTSLDLGELRATTCLLPLGRGCWEASERSPNKNKPKTPGPQFCMPYFQEVPD</sequence>
<evidence type="ECO:0000256" key="6">
    <source>
        <dbReference type="ARBA" id="ARBA00023242"/>
    </source>
</evidence>
<reference evidence="9" key="1">
    <citation type="submission" date="2022-06" db="EMBL/GenBank/DDBJ databases">
        <authorList>
            <person name="Andreotti S."/>
            <person name="Wyler E."/>
        </authorList>
    </citation>
    <scope>NUCLEOTIDE SEQUENCE</scope>
</reference>
<dbReference type="SMART" id="SM00451">
    <property type="entry name" value="ZnF_U1"/>
    <property type="match status" value="1"/>
</dbReference>
<dbReference type="SUPFAM" id="SSF57667">
    <property type="entry name" value="beta-beta-alpha zinc fingers"/>
    <property type="match status" value="1"/>
</dbReference>
<dbReference type="GO" id="GO:0003676">
    <property type="term" value="F:nucleic acid binding"/>
    <property type="evidence" value="ECO:0007669"/>
    <property type="project" value="InterPro"/>
</dbReference>
<keyword evidence="4" id="KW-0863">Zinc-finger</keyword>
<gene>
    <name evidence="9" type="primary">Zmat4</name>
    <name evidence="9" type="ORF">PHOROB_LOCUS5069</name>
</gene>